<dbReference type="VEuPathDB" id="FungiDB:CC1G_01046"/>
<feature type="compositionally biased region" description="Low complexity" evidence="1">
    <location>
        <begin position="699"/>
        <end position="720"/>
    </location>
</feature>
<dbReference type="OMA" id="CHRGIEG"/>
<dbReference type="eggNOG" id="KOG1703">
    <property type="taxonomic scope" value="Eukaryota"/>
</dbReference>
<dbReference type="STRING" id="240176.A8NEC1"/>
<dbReference type="Proteomes" id="UP000001861">
    <property type="component" value="Unassembled WGS sequence"/>
</dbReference>
<comment type="caution">
    <text evidence="2">The sequence shown here is derived from an EMBL/GenBank/DDBJ whole genome shotgun (WGS) entry which is preliminary data.</text>
</comment>
<feature type="compositionally biased region" description="Pro residues" evidence="1">
    <location>
        <begin position="259"/>
        <end position="305"/>
    </location>
</feature>
<evidence type="ECO:0000313" key="3">
    <source>
        <dbReference type="Proteomes" id="UP000001861"/>
    </source>
</evidence>
<feature type="region of interest" description="Disordered" evidence="1">
    <location>
        <begin position="748"/>
        <end position="785"/>
    </location>
</feature>
<dbReference type="OrthoDB" id="3068694at2759"/>
<feature type="compositionally biased region" description="Pro residues" evidence="1">
    <location>
        <begin position="347"/>
        <end position="357"/>
    </location>
</feature>
<evidence type="ECO:0000313" key="2">
    <source>
        <dbReference type="EMBL" id="EAU88673.2"/>
    </source>
</evidence>
<feature type="region of interest" description="Disordered" evidence="1">
    <location>
        <begin position="29"/>
        <end position="397"/>
    </location>
</feature>
<evidence type="ECO:0000256" key="1">
    <source>
        <dbReference type="SAM" id="MobiDB-lite"/>
    </source>
</evidence>
<feature type="compositionally biased region" description="Polar residues" evidence="1">
    <location>
        <begin position="568"/>
        <end position="579"/>
    </location>
</feature>
<dbReference type="HOGENOM" id="CLU_315479_0_0_1"/>
<gene>
    <name evidence="2" type="ORF">CC1G_01046</name>
</gene>
<dbReference type="RefSeq" id="XP_001832984.2">
    <property type="nucleotide sequence ID" value="XM_001832932.2"/>
</dbReference>
<reference evidence="2 3" key="1">
    <citation type="journal article" date="2010" name="Proc. Natl. Acad. Sci. U.S.A.">
        <title>Insights into evolution of multicellular fungi from the assembled chromosomes of the mushroom Coprinopsis cinerea (Coprinus cinereus).</title>
        <authorList>
            <person name="Stajich J.E."/>
            <person name="Wilke S.K."/>
            <person name="Ahren D."/>
            <person name="Au C.H."/>
            <person name="Birren B.W."/>
            <person name="Borodovsky M."/>
            <person name="Burns C."/>
            <person name="Canback B."/>
            <person name="Casselton L.A."/>
            <person name="Cheng C.K."/>
            <person name="Deng J."/>
            <person name="Dietrich F.S."/>
            <person name="Fargo D.C."/>
            <person name="Farman M.L."/>
            <person name="Gathman A.C."/>
            <person name="Goldberg J."/>
            <person name="Guigo R."/>
            <person name="Hoegger P.J."/>
            <person name="Hooker J.B."/>
            <person name="Huggins A."/>
            <person name="James T.Y."/>
            <person name="Kamada T."/>
            <person name="Kilaru S."/>
            <person name="Kodira C."/>
            <person name="Kues U."/>
            <person name="Kupfer D."/>
            <person name="Kwan H.S."/>
            <person name="Lomsadze A."/>
            <person name="Li W."/>
            <person name="Lilly W.W."/>
            <person name="Ma L.J."/>
            <person name="Mackey A.J."/>
            <person name="Manning G."/>
            <person name="Martin F."/>
            <person name="Muraguchi H."/>
            <person name="Natvig D.O."/>
            <person name="Palmerini H."/>
            <person name="Ramesh M.A."/>
            <person name="Rehmeyer C.J."/>
            <person name="Roe B.A."/>
            <person name="Shenoy N."/>
            <person name="Stanke M."/>
            <person name="Ter-Hovhannisyan V."/>
            <person name="Tunlid A."/>
            <person name="Velagapudi R."/>
            <person name="Vision T.J."/>
            <person name="Zeng Q."/>
            <person name="Zolan M.E."/>
            <person name="Pukkila P.J."/>
        </authorList>
    </citation>
    <scope>NUCLEOTIDE SEQUENCE [LARGE SCALE GENOMIC DNA]</scope>
    <source>
        <strain evidence="3">Okayama-7 / 130 / ATCC MYA-4618 / FGSC 9003</strain>
    </source>
</reference>
<dbReference type="GeneID" id="6009475"/>
<protein>
    <submittedName>
        <fullName evidence="2">Uncharacterized protein</fullName>
    </submittedName>
</protein>
<feature type="compositionally biased region" description="Pro residues" evidence="1">
    <location>
        <begin position="137"/>
        <end position="146"/>
    </location>
</feature>
<feature type="compositionally biased region" description="Pro residues" evidence="1">
    <location>
        <begin position="365"/>
        <end position="378"/>
    </location>
</feature>
<feature type="compositionally biased region" description="Pro residues" evidence="1">
    <location>
        <begin position="76"/>
        <end position="100"/>
    </location>
</feature>
<organism evidence="2 3">
    <name type="scientific">Coprinopsis cinerea (strain Okayama-7 / 130 / ATCC MYA-4618 / FGSC 9003)</name>
    <name type="common">Inky cap fungus</name>
    <name type="synonym">Hormographiella aspergillata</name>
    <dbReference type="NCBI Taxonomy" id="240176"/>
    <lineage>
        <taxon>Eukaryota</taxon>
        <taxon>Fungi</taxon>
        <taxon>Dikarya</taxon>
        <taxon>Basidiomycota</taxon>
        <taxon>Agaricomycotina</taxon>
        <taxon>Agaricomycetes</taxon>
        <taxon>Agaricomycetidae</taxon>
        <taxon>Agaricales</taxon>
        <taxon>Agaricineae</taxon>
        <taxon>Psathyrellaceae</taxon>
        <taxon>Coprinopsis</taxon>
    </lineage>
</organism>
<feature type="region of interest" description="Disordered" evidence="1">
    <location>
        <begin position="419"/>
        <end position="438"/>
    </location>
</feature>
<keyword evidence="3" id="KW-1185">Reference proteome</keyword>
<feature type="compositionally biased region" description="Pro residues" evidence="1">
    <location>
        <begin position="312"/>
        <end position="327"/>
    </location>
</feature>
<dbReference type="InParanoid" id="A8NEC1"/>
<dbReference type="AlphaFoldDB" id="A8NEC1"/>
<feature type="compositionally biased region" description="Pro residues" evidence="1">
    <location>
        <begin position="201"/>
        <end position="213"/>
    </location>
</feature>
<feature type="region of interest" description="Disordered" evidence="1">
    <location>
        <begin position="456"/>
        <end position="730"/>
    </location>
</feature>
<feature type="compositionally biased region" description="Polar residues" evidence="1">
    <location>
        <begin position="750"/>
        <end position="772"/>
    </location>
</feature>
<feature type="compositionally biased region" description="Low complexity" evidence="1">
    <location>
        <begin position="651"/>
        <end position="664"/>
    </location>
</feature>
<accession>A8NEC1</accession>
<feature type="compositionally biased region" description="Pro residues" evidence="1">
    <location>
        <begin position="118"/>
        <end position="127"/>
    </location>
</feature>
<dbReference type="KEGG" id="cci:CC1G_01046"/>
<feature type="compositionally biased region" description="Polar residues" evidence="1">
    <location>
        <begin position="499"/>
        <end position="512"/>
    </location>
</feature>
<feature type="compositionally biased region" description="Polar residues" evidence="1">
    <location>
        <begin position="461"/>
        <end position="474"/>
    </location>
</feature>
<feature type="compositionally biased region" description="Basic and acidic residues" evidence="1">
    <location>
        <begin position="634"/>
        <end position="645"/>
    </location>
</feature>
<name>A8NEC1_COPC7</name>
<dbReference type="EMBL" id="AACS02000002">
    <property type="protein sequence ID" value="EAU88673.2"/>
    <property type="molecule type" value="Genomic_DNA"/>
</dbReference>
<sequence>MASAMLAPAPGGPGRISQLLPTVKCSNCNQPVPLSELGDHVCAPAPPVPTLPKPSISPQGANALLPDRLRGRIPSPGGPPNPNGQPFAAPPPGPMPPPQQPRMGSAVDRLRNPNNGPNGPPPPPRSGPPMAGDRGPGSPPMQPPPLIMDGGRARNASMSAGYGPPPPVLGGRDRAASYNAPPPMDPRFLPGRIGGPQQQPNSPPGAGPIPPNQRSPAVSPRLPFNGPPGPVPRSGPSPSPSFGPMTRNVPSPAPSMGRGPPPSAYPPRNGPPPQGPPPPGPPPPGGPGMRPGMPPQGPPGGPPGMRPGMPLQGPPPPMGGPPPPPGGLPNRTASPFINGPRMMSPAPGGPPGVPFGVPPRSYTPGAPPPMMPPPPPPGQMISETDIDTKSGGEAGMAGVGRRGFAAAARAAMFVAPLNRSLAPQPQPPNHLQAPSSLGKLHLFDADPVPSLELMTHITAGDAQSSLPQPTSPLAQSHFPESRDPSNDTMAKIPNPPSRIDTSVENPSISQGKSPVDRDKTPLAGSNTPASPFGIRLPFFEKLKNKGPSSNSPEATPTAAKPPSDFPDGSSNAHNRTISKASERTESDYSGLAYADSDDDDDAKSGTSGWSGRGRKQSLPATPMPANAASIARAAGDDYRGDPTEKRRNHSRNGSESSAYSSSSSVELGRKRTNSSAIAHALGLSQTPPSEYSKLGGPGLKPLGRSTSNSSSRSAYSRTTSMAPGNGPNAFDLLERSLLKDDDKATDLVKSKSTSAAHNRTRTANGTSISASVRGTEYTESDDGTVGLGYATTQRSKTVQGVTSPESKPIKLPTRSKTTIAEDRSSTVEALRVKKRAKVCVKCRKHIEDGRWIQVDTGSILCERCWKNMYLPKVAILSISVIPDTHAEIFDSVGAVTYRSRGKRSPPPMVNSRANTIRSASIAIHATYVTF</sequence>
<proteinExistence type="predicted"/>
<feature type="compositionally biased region" description="Pro residues" evidence="1">
    <location>
        <begin position="225"/>
        <end position="241"/>
    </location>
</feature>